<dbReference type="Proteomes" id="UP001576774">
    <property type="component" value="Unassembled WGS sequence"/>
</dbReference>
<accession>A0ABV4XC42</accession>
<dbReference type="EMBL" id="JBHFNQ010000201">
    <property type="protein sequence ID" value="MFB2880370.1"/>
    <property type="molecule type" value="Genomic_DNA"/>
</dbReference>
<comment type="caution">
    <text evidence="1">The sequence shown here is derived from an EMBL/GenBank/DDBJ whole genome shotgun (WGS) entry which is preliminary data.</text>
</comment>
<dbReference type="RefSeq" id="WP_413273385.1">
    <property type="nucleotide sequence ID" value="NZ_JBHFNQ010000201.1"/>
</dbReference>
<dbReference type="SUPFAM" id="SSF69118">
    <property type="entry name" value="AhpD-like"/>
    <property type="match status" value="1"/>
</dbReference>
<proteinExistence type="predicted"/>
<sequence length="50" mass="5711">MGFIHAIRNGIPLSDRKLQALRQFTQRMIQARGWVEDSEIEAFLTAGYSS</sequence>
<reference evidence="1 2" key="1">
    <citation type="submission" date="2024-09" db="EMBL/GenBank/DDBJ databases">
        <title>Floridaenema gen nov. (Aerosakkonemataceae, Aerosakkonematales ord. nov., Cyanobacteria) from benthic tropical and subtropical fresh waters, with the description of four new species.</title>
        <authorList>
            <person name="Moretto J.A."/>
            <person name="Berthold D.E."/>
            <person name="Lefler F.W."/>
            <person name="Huang I.-S."/>
            <person name="Laughinghouse H. IV."/>
        </authorList>
    </citation>
    <scope>NUCLEOTIDE SEQUENCE [LARGE SCALE GENOMIC DNA]</scope>
    <source>
        <strain evidence="1 2">BLCC-F46</strain>
    </source>
</reference>
<protein>
    <submittedName>
        <fullName evidence="1">Uncharacterized protein</fullName>
    </submittedName>
</protein>
<gene>
    <name evidence="1" type="ORF">ACE1CC_26280</name>
</gene>
<dbReference type="InterPro" id="IPR029032">
    <property type="entry name" value="AhpD-like"/>
</dbReference>
<evidence type="ECO:0000313" key="1">
    <source>
        <dbReference type="EMBL" id="MFB2880370.1"/>
    </source>
</evidence>
<keyword evidence="2" id="KW-1185">Reference proteome</keyword>
<name>A0ABV4XC42_9CYAN</name>
<organism evidence="1 2">
    <name type="scientific">Floridaenema aerugineum BLCC-F46</name>
    <dbReference type="NCBI Taxonomy" id="3153654"/>
    <lineage>
        <taxon>Bacteria</taxon>
        <taxon>Bacillati</taxon>
        <taxon>Cyanobacteriota</taxon>
        <taxon>Cyanophyceae</taxon>
        <taxon>Oscillatoriophycideae</taxon>
        <taxon>Aerosakkonematales</taxon>
        <taxon>Aerosakkonemataceae</taxon>
        <taxon>Floridanema</taxon>
        <taxon>Floridanema aerugineum</taxon>
    </lineage>
</organism>
<evidence type="ECO:0000313" key="2">
    <source>
        <dbReference type="Proteomes" id="UP001576774"/>
    </source>
</evidence>